<comment type="pathway">
    <text evidence="4">Cell wall biogenesis; peptidoglycan biosynthesis.</text>
</comment>
<keyword evidence="10" id="KW-0067">ATP-binding</keyword>
<feature type="region of interest" description="Disordered" evidence="17">
    <location>
        <begin position="55"/>
        <end position="78"/>
    </location>
</feature>
<evidence type="ECO:0000256" key="1">
    <source>
        <dbReference type="ARBA" id="ARBA00001936"/>
    </source>
</evidence>
<evidence type="ECO:0000256" key="2">
    <source>
        <dbReference type="ARBA" id="ARBA00001946"/>
    </source>
</evidence>
<evidence type="ECO:0000256" key="17">
    <source>
        <dbReference type="SAM" id="MobiDB-lite"/>
    </source>
</evidence>
<reference evidence="19" key="1">
    <citation type="submission" date="2020-05" db="EMBL/GenBank/DDBJ databases">
        <authorList>
            <person name="Chiriac C."/>
            <person name="Salcher M."/>
            <person name="Ghai R."/>
            <person name="Kavagutti S V."/>
        </authorList>
    </citation>
    <scope>NUCLEOTIDE SEQUENCE</scope>
</reference>
<evidence type="ECO:0000256" key="7">
    <source>
        <dbReference type="ARBA" id="ARBA00022598"/>
    </source>
</evidence>
<dbReference type="FunFam" id="3.30.470.20:FF:000008">
    <property type="entry name" value="D-alanine--D-alanine ligase"/>
    <property type="match status" value="1"/>
</dbReference>
<evidence type="ECO:0000256" key="9">
    <source>
        <dbReference type="ARBA" id="ARBA00022741"/>
    </source>
</evidence>
<evidence type="ECO:0000256" key="11">
    <source>
        <dbReference type="ARBA" id="ARBA00022842"/>
    </source>
</evidence>
<feature type="domain" description="ATP-grasp" evidence="18">
    <location>
        <begin position="141"/>
        <end position="344"/>
    </location>
</feature>
<dbReference type="GO" id="GO:0071555">
    <property type="term" value="P:cell wall organization"/>
    <property type="evidence" value="ECO:0007669"/>
    <property type="project" value="UniProtKB-KW"/>
</dbReference>
<dbReference type="InterPro" id="IPR011127">
    <property type="entry name" value="Dala_Dala_lig_N"/>
</dbReference>
<evidence type="ECO:0000259" key="18">
    <source>
        <dbReference type="PROSITE" id="PS50975"/>
    </source>
</evidence>
<evidence type="ECO:0000256" key="12">
    <source>
        <dbReference type="ARBA" id="ARBA00022960"/>
    </source>
</evidence>
<protein>
    <submittedName>
        <fullName evidence="19">Unannotated protein</fullName>
    </submittedName>
</protein>
<dbReference type="Gene3D" id="3.40.50.20">
    <property type="match status" value="1"/>
</dbReference>
<dbReference type="InterPro" id="IPR011761">
    <property type="entry name" value="ATP-grasp"/>
</dbReference>
<dbReference type="InterPro" id="IPR005905">
    <property type="entry name" value="D_ala_D_ala"/>
</dbReference>
<dbReference type="NCBIfam" id="NF002528">
    <property type="entry name" value="PRK01966.1-4"/>
    <property type="match status" value="1"/>
</dbReference>
<comment type="pathway">
    <text evidence="16">Glycan biosynthesis.</text>
</comment>
<dbReference type="InterPro" id="IPR000291">
    <property type="entry name" value="D-Ala_lig_Van_CS"/>
</dbReference>
<keyword evidence="13" id="KW-0573">Peptidoglycan synthesis</keyword>
<dbReference type="GO" id="GO:0008716">
    <property type="term" value="F:D-alanine-D-alanine ligase activity"/>
    <property type="evidence" value="ECO:0007669"/>
    <property type="project" value="InterPro"/>
</dbReference>
<keyword evidence="12" id="KW-0133">Cell shape</keyword>
<dbReference type="SUPFAM" id="SSF52440">
    <property type="entry name" value="PreATP-grasp domain"/>
    <property type="match status" value="1"/>
</dbReference>
<dbReference type="PANTHER" id="PTHR23132:SF25">
    <property type="entry name" value="D-ALANINE--D-ALANINE LIGASE A"/>
    <property type="match status" value="1"/>
</dbReference>
<evidence type="ECO:0000256" key="3">
    <source>
        <dbReference type="ARBA" id="ARBA00004496"/>
    </source>
</evidence>
<keyword evidence="9" id="KW-0547">Nucleotide-binding</keyword>
<dbReference type="PROSITE" id="PS00843">
    <property type="entry name" value="DALA_DALA_LIGASE_1"/>
    <property type="match status" value="1"/>
</dbReference>
<keyword evidence="11" id="KW-0460">Magnesium</keyword>
<comment type="subcellular location">
    <subcellularLocation>
        <location evidence="3">Cytoplasm</location>
    </subcellularLocation>
</comment>
<comment type="cofactor">
    <cofactor evidence="1">
        <name>Mn(2+)</name>
        <dbReference type="ChEBI" id="CHEBI:29035"/>
    </cofactor>
</comment>
<dbReference type="EMBL" id="CAEZUX010000022">
    <property type="protein sequence ID" value="CAB4609942.1"/>
    <property type="molecule type" value="Genomic_DNA"/>
</dbReference>
<evidence type="ECO:0000256" key="6">
    <source>
        <dbReference type="ARBA" id="ARBA00022490"/>
    </source>
</evidence>
<organism evidence="19">
    <name type="scientific">freshwater metagenome</name>
    <dbReference type="NCBI Taxonomy" id="449393"/>
    <lineage>
        <taxon>unclassified sequences</taxon>
        <taxon>metagenomes</taxon>
        <taxon>ecological metagenomes</taxon>
    </lineage>
</organism>
<comment type="cofactor">
    <cofactor evidence="2">
        <name>Mg(2+)</name>
        <dbReference type="ChEBI" id="CHEBI:18420"/>
    </cofactor>
</comment>
<accession>A0A6J6H8C1</accession>
<sequence>MDTAPQRTTLVVIYGGQSAEHDVSCVTASHVLRAADPSKYRTVAISISRDGSWTAPHLSQLPQGGTNPDELPERLTASGDATSSSVITSLAEKGPVVVMPLLHGPMGEDGTMQGLLELLDLPYVGSGVLASAVAMDKGMAKDVFAQAGIPQVRYATLREDKISITALNAIADNLGYPLFVKPANMGSSVGVTKAHDAAELQAAVALAVTYDQWIVFEESVTARELEVAVLGNRTPRASVVGEIKPGKEFYDYEDKYVTDSATLIIPAPLAAAESDELRALAVRAYETLRCEGMARVDFFYEEGGRGFLCNEINTIPGFTPISMYPKMWEASGLPYAQLIDELVDHAIERHSRRKRNTAH</sequence>
<name>A0A6J6H8C1_9ZZZZ</name>
<dbReference type="PIRSF" id="PIRSF039102">
    <property type="entry name" value="Ddl/VanB"/>
    <property type="match status" value="1"/>
</dbReference>
<evidence type="ECO:0000313" key="19">
    <source>
        <dbReference type="EMBL" id="CAB4609942.1"/>
    </source>
</evidence>
<dbReference type="HAMAP" id="MF_00047">
    <property type="entry name" value="Dala_Dala_lig"/>
    <property type="match status" value="1"/>
</dbReference>
<dbReference type="InterPro" id="IPR016185">
    <property type="entry name" value="PreATP-grasp_dom_sf"/>
</dbReference>
<dbReference type="Pfam" id="PF01820">
    <property type="entry name" value="Dala_Dala_lig_N"/>
    <property type="match status" value="1"/>
</dbReference>
<gene>
    <name evidence="19" type="ORF">UFOPK1874_00354</name>
</gene>
<dbReference type="NCBIfam" id="NF002378">
    <property type="entry name" value="PRK01372.1"/>
    <property type="match status" value="1"/>
</dbReference>
<dbReference type="GO" id="GO:0005524">
    <property type="term" value="F:ATP binding"/>
    <property type="evidence" value="ECO:0007669"/>
    <property type="project" value="UniProtKB-KW"/>
</dbReference>
<dbReference type="Gene3D" id="3.30.1490.20">
    <property type="entry name" value="ATP-grasp fold, A domain"/>
    <property type="match status" value="1"/>
</dbReference>
<evidence type="ECO:0000256" key="10">
    <source>
        <dbReference type="ARBA" id="ARBA00022840"/>
    </source>
</evidence>
<proteinExistence type="inferred from homology"/>
<dbReference type="PROSITE" id="PS50975">
    <property type="entry name" value="ATP_GRASP"/>
    <property type="match status" value="1"/>
</dbReference>
<evidence type="ECO:0000256" key="15">
    <source>
        <dbReference type="ARBA" id="ARBA00023316"/>
    </source>
</evidence>
<keyword evidence="8" id="KW-0479">Metal-binding</keyword>
<evidence type="ECO:0000256" key="5">
    <source>
        <dbReference type="ARBA" id="ARBA00010871"/>
    </source>
</evidence>
<dbReference type="GO" id="GO:0046872">
    <property type="term" value="F:metal ion binding"/>
    <property type="evidence" value="ECO:0007669"/>
    <property type="project" value="UniProtKB-KW"/>
</dbReference>
<keyword evidence="6" id="KW-0963">Cytoplasm</keyword>
<dbReference type="NCBIfam" id="TIGR01205">
    <property type="entry name" value="D_ala_D_alaTIGR"/>
    <property type="match status" value="1"/>
</dbReference>
<dbReference type="SUPFAM" id="SSF56059">
    <property type="entry name" value="Glutathione synthetase ATP-binding domain-like"/>
    <property type="match status" value="1"/>
</dbReference>
<dbReference type="AlphaFoldDB" id="A0A6J6H8C1"/>
<dbReference type="PANTHER" id="PTHR23132">
    <property type="entry name" value="D-ALANINE--D-ALANINE LIGASE"/>
    <property type="match status" value="1"/>
</dbReference>
<keyword evidence="14" id="KW-0464">Manganese</keyword>
<evidence type="ECO:0000256" key="8">
    <source>
        <dbReference type="ARBA" id="ARBA00022723"/>
    </source>
</evidence>
<dbReference type="PROSITE" id="PS00844">
    <property type="entry name" value="DALA_DALA_LIGASE_2"/>
    <property type="match status" value="1"/>
</dbReference>
<dbReference type="InterPro" id="IPR013815">
    <property type="entry name" value="ATP_grasp_subdomain_1"/>
</dbReference>
<dbReference type="GO" id="GO:0009252">
    <property type="term" value="P:peptidoglycan biosynthetic process"/>
    <property type="evidence" value="ECO:0007669"/>
    <property type="project" value="UniProtKB-KW"/>
</dbReference>
<dbReference type="FunFam" id="3.30.1490.20:FF:000007">
    <property type="entry name" value="D-alanine--D-alanine ligase"/>
    <property type="match status" value="1"/>
</dbReference>
<evidence type="ECO:0000256" key="14">
    <source>
        <dbReference type="ARBA" id="ARBA00023211"/>
    </source>
</evidence>
<dbReference type="Pfam" id="PF07478">
    <property type="entry name" value="Dala_Dala_lig_C"/>
    <property type="match status" value="1"/>
</dbReference>
<comment type="similarity">
    <text evidence="5">Belongs to the D-alanine--D-alanine ligase family.</text>
</comment>
<dbReference type="Gene3D" id="3.30.470.20">
    <property type="entry name" value="ATP-grasp fold, B domain"/>
    <property type="match status" value="1"/>
</dbReference>
<dbReference type="GO" id="GO:0008360">
    <property type="term" value="P:regulation of cell shape"/>
    <property type="evidence" value="ECO:0007669"/>
    <property type="project" value="UniProtKB-KW"/>
</dbReference>
<evidence type="ECO:0000256" key="13">
    <source>
        <dbReference type="ARBA" id="ARBA00022984"/>
    </source>
</evidence>
<dbReference type="GO" id="GO:0005829">
    <property type="term" value="C:cytosol"/>
    <property type="evidence" value="ECO:0007669"/>
    <property type="project" value="TreeGrafter"/>
</dbReference>
<keyword evidence="15" id="KW-0961">Cell wall biogenesis/degradation</keyword>
<evidence type="ECO:0000256" key="16">
    <source>
        <dbReference type="ARBA" id="ARBA00060592"/>
    </source>
</evidence>
<evidence type="ECO:0000256" key="4">
    <source>
        <dbReference type="ARBA" id="ARBA00004752"/>
    </source>
</evidence>
<keyword evidence="7" id="KW-0436">Ligase</keyword>
<dbReference type="InterPro" id="IPR011095">
    <property type="entry name" value="Dala_Dala_lig_C"/>
</dbReference>